<accession>A0A833FPK4</accession>
<name>A0A833FPK4_9HYPH</name>
<dbReference type="Proteomes" id="UP000430843">
    <property type="component" value="Unassembled WGS sequence"/>
</dbReference>
<gene>
    <name evidence="4" type="ORF">F9K91_07625</name>
</gene>
<feature type="domain" description="Tail sheath protein C-terminal" evidence="3">
    <location>
        <begin position="378"/>
        <end position="475"/>
    </location>
</feature>
<sequence>MPGHCAGLCHFHGADPMTDIYLHGVETVEQNNGPRPVETIDTGIIGLIGTAPDADSALWPLDTVVPIYGANGEVQGLGAAGTLKDAIDGIFDQASRVSQTILVVRVEPGANINETMSNIIGNATTYKGMHALRTAQSEHGLKPKLLIAPGFTSSRPTDGIATISVTEGGTGYTSVPTVTITGGAGTGAEAVATINSTTGVVDEIVITKPGFGYTSAPTVTLTGGGATEAATATATVGTVANPVTVELLTLANRFRAGVIKDSTATNTSAAIQDRLDYDTDRLLIVEPMVKVFKDAAAVNEPASARVAGLQARVDYSEGFWVSPSNHVVEGIVGISRPIDHSITDPAAESQLLNKNAIAAIVRAPSGGFKLWGSRVPSSDSLKNFWSVRRAHDTIIDSVEIASEAFIDKPFSLQNLTDIAETVNSALRRWAAMGATLGGRVWLDSSLNTKETWASGHLYISYDAEAPAPIEHITFMFSRNTGYYTVLAENAAREIARLAGTALQTA</sequence>
<comment type="caution">
    <text evidence="4">The sequence shown here is derived from an EMBL/GenBank/DDBJ whole genome shotgun (WGS) entry which is preliminary data.</text>
</comment>
<dbReference type="PANTHER" id="PTHR35861">
    <property type="match status" value="1"/>
</dbReference>
<reference evidence="4 5" key="1">
    <citation type="submission" date="2019-09" db="EMBL/GenBank/DDBJ databases">
        <title>Taxonomic organization of the family Brucellaceae based on a phylogenomic approach.</title>
        <authorList>
            <person name="Leclercq S."/>
            <person name="Cloeckaert A."/>
            <person name="Zygmunt M.S."/>
        </authorList>
    </citation>
    <scope>NUCLEOTIDE SEQUENCE [LARGE SCALE GENOMIC DNA]</scope>
    <source>
        <strain evidence="4 5">LMG 18957</strain>
    </source>
</reference>
<protein>
    <submittedName>
        <fullName evidence="4">Phage tail protein</fullName>
    </submittedName>
</protein>
<organism evidence="4 5">
    <name type="scientific">Brucella tritici</name>
    <dbReference type="NCBI Taxonomy" id="94626"/>
    <lineage>
        <taxon>Bacteria</taxon>
        <taxon>Pseudomonadati</taxon>
        <taxon>Pseudomonadota</taxon>
        <taxon>Alphaproteobacteria</taxon>
        <taxon>Hyphomicrobiales</taxon>
        <taxon>Brucellaceae</taxon>
        <taxon>Brucella/Ochrobactrum group</taxon>
        <taxon>Brucella</taxon>
    </lineage>
</organism>
<comment type="similarity">
    <text evidence="1">Belongs to the myoviridae tail sheath protein family.</text>
</comment>
<dbReference type="InterPro" id="IPR020287">
    <property type="entry name" value="Tail_sheath_C"/>
</dbReference>
<dbReference type="InterPro" id="IPR052042">
    <property type="entry name" value="Tail_sheath_structural"/>
</dbReference>
<evidence type="ECO:0000313" key="5">
    <source>
        <dbReference type="Proteomes" id="UP000430843"/>
    </source>
</evidence>
<evidence type="ECO:0000259" key="3">
    <source>
        <dbReference type="Pfam" id="PF17482"/>
    </source>
</evidence>
<dbReference type="PANTHER" id="PTHR35861:SF1">
    <property type="entry name" value="PHAGE TAIL SHEATH PROTEIN"/>
    <property type="match status" value="1"/>
</dbReference>
<dbReference type="EMBL" id="WBWA01000005">
    <property type="protein sequence ID" value="KAB2665990.1"/>
    <property type="molecule type" value="Genomic_DNA"/>
</dbReference>
<dbReference type="AlphaFoldDB" id="A0A833FPK4"/>
<dbReference type="InterPro" id="IPR035089">
    <property type="entry name" value="Phage_sheath_subtilisin"/>
</dbReference>
<keyword evidence="5" id="KW-1185">Reference proteome</keyword>
<dbReference type="Pfam" id="PF04984">
    <property type="entry name" value="Phage_sheath_1"/>
    <property type="match status" value="1"/>
</dbReference>
<evidence type="ECO:0000259" key="2">
    <source>
        <dbReference type="Pfam" id="PF04984"/>
    </source>
</evidence>
<proteinExistence type="inferred from homology"/>
<evidence type="ECO:0000256" key="1">
    <source>
        <dbReference type="ARBA" id="ARBA00008005"/>
    </source>
</evidence>
<evidence type="ECO:0000313" key="4">
    <source>
        <dbReference type="EMBL" id="KAB2665990.1"/>
    </source>
</evidence>
<feature type="domain" description="Tail sheath protein subtilisin-like" evidence="2">
    <location>
        <begin position="255"/>
        <end position="374"/>
    </location>
</feature>
<dbReference type="Pfam" id="PF17482">
    <property type="entry name" value="Phage_sheath_1C"/>
    <property type="match status" value="1"/>
</dbReference>